<dbReference type="AlphaFoldDB" id="A0A5K7X4A2"/>
<feature type="chain" id="PRO_5024856067" description="PEP-CTERM protein-sorting domain-containing protein" evidence="1">
    <location>
        <begin position="22"/>
        <end position="346"/>
    </location>
</feature>
<dbReference type="InterPro" id="IPR018247">
    <property type="entry name" value="EF_Hand_1_Ca_BS"/>
</dbReference>
<evidence type="ECO:0008006" key="4">
    <source>
        <dbReference type="Google" id="ProtNLM"/>
    </source>
</evidence>
<proteinExistence type="predicted"/>
<keyword evidence="3" id="KW-1185">Reference proteome</keyword>
<dbReference type="RefSeq" id="WP_152097396.1">
    <property type="nucleotide sequence ID" value="NZ_AP021861.1"/>
</dbReference>
<feature type="signal peptide" evidence="1">
    <location>
        <begin position="1"/>
        <end position="21"/>
    </location>
</feature>
<evidence type="ECO:0000256" key="1">
    <source>
        <dbReference type="SAM" id="SignalP"/>
    </source>
</evidence>
<dbReference type="Proteomes" id="UP000326837">
    <property type="component" value="Chromosome"/>
</dbReference>
<name>A0A5K7X4A2_9BACT</name>
<reference evidence="3" key="1">
    <citation type="submission" date="2019-10" db="EMBL/GenBank/DDBJ databases">
        <title>Lacipirellula parvula gen. nov., sp. nov., representing a lineage of planctomycetes widespread in freshwater anoxic habitats, and description of the family Lacipirellulaceae.</title>
        <authorList>
            <person name="Dedysh S.N."/>
            <person name="Kulichevskaya I.S."/>
            <person name="Beletsky A.V."/>
            <person name="Rakitin A.L."/>
            <person name="Mardanov A.V."/>
            <person name="Ivanova A.A."/>
            <person name="Saltykova V.X."/>
            <person name="Rijpstra W.I.C."/>
            <person name="Sinninghe Damste J.S."/>
            <person name="Ravin N.V."/>
        </authorList>
    </citation>
    <scope>NUCLEOTIDE SEQUENCE [LARGE SCALE GENOMIC DNA]</scope>
    <source>
        <strain evidence="3">PX69</strain>
    </source>
</reference>
<protein>
    <recommendedName>
        <fullName evidence="4">PEP-CTERM protein-sorting domain-containing protein</fullName>
    </recommendedName>
</protein>
<sequence length="346" mass="35614">MRHLFCGALAITLAGASLAQAALTANDPFNYTTGDLTGKNSGVGWAGAYTDTGNSTVIETAGLSYGGLPTTPGSVRTADGGAATTISFRTLSNTYGDGETETWVSFLGRRNGTTASNLFAGVSFYNTNGTATADGEVSFASSVNSATPVWRVLDLGGSTASESAVAITPNAVHFLVARIVWNVADPNLGGTGTSAVYLYVNPTAGQGLPAAASAGRNITMTNFNKIRFAGQNAIDYSFDDIRIGDTFADVAPFLAPNADFNNSGSVTIDDFNVLKSNFLTGTALAQGDANYDGKVDHADFFLWRTAFVTAGGSLEGLSLSIPEPSSAAIAGSLGLMAYGIGLVRRR</sequence>
<dbReference type="KEGG" id="lpav:PLANPX_0827"/>
<dbReference type="PROSITE" id="PS00018">
    <property type="entry name" value="EF_HAND_1"/>
    <property type="match status" value="1"/>
</dbReference>
<gene>
    <name evidence="2" type="ORF">PLANPX_0827</name>
</gene>
<accession>A0A5K7X4A2</accession>
<dbReference type="EMBL" id="AP021861">
    <property type="protein sequence ID" value="BBO31215.1"/>
    <property type="molecule type" value="Genomic_DNA"/>
</dbReference>
<evidence type="ECO:0000313" key="3">
    <source>
        <dbReference type="Proteomes" id="UP000326837"/>
    </source>
</evidence>
<evidence type="ECO:0000313" key="2">
    <source>
        <dbReference type="EMBL" id="BBO31215.1"/>
    </source>
</evidence>
<keyword evidence="1" id="KW-0732">Signal</keyword>
<organism evidence="2 3">
    <name type="scientific">Lacipirellula parvula</name>
    <dbReference type="NCBI Taxonomy" id="2650471"/>
    <lineage>
        <taxon>Bacteria</taxon>
        <taxon>Pseudomonadati</taxon>
        <taxon>Planctomycetota</taxon>
        <taxon>Planctomycetia</taxon>
        <taxon>Pirellulales</taxon>
        <taxon>Lacipirellulaceae</taxon>
        <taxon>Lacipirellula</taxon>
    </lineage>
</organism>